<dbReference type="Proteomes" id="UP000663881">
    <property type="component" value="Unassembled WGS sequence"/>
</dbReference>
<dbReference type="SUPFAM" id="SSF75304">
    <property type="entry name" value="Amidase signature (AS) enzymes"/>
    <property type="match status" value="1"/>
</dbReference>
<proteinExistence type="predicted"/>
<accession>A0A820L8I1</accession>
<sequence>SSIDCLLAPGAPSAASQHGTSRWWGYTSVWNLLDYPAVIFPVTVVDPVKDQVETDYKPRNTLDADNYNLYTSPTAYANAPIGLQLIGRRYHDEK</sequence>
<dbReference type="PANTHER" id="PTHR46072:SF4">
    <property type="entry name" value="AMIDASE C550.07-RELATED"/>
    <property type="match status" value="1"/>
</dbReference>
<evidence type="ECO:0000313" key="4">
    <source>
        <dbReference type="Proteomes" id="UP000663881"/>
    </source>
</evidence>
<reference evidence="3" key="1">
    <citation type="submission" date="2021-02" db="EMBL/GenBank/DDBJ databases">
        <authorList>
            <person name="Nowell W R."/>
        </authorList>
    </citation>
    <scope>NUCLEOTIDE SEQUENCE</scope>
</reference>
<comment type="caution">
    <text evidence="3">The sequence shown here is derived from an EMBL/GenBank/DDBJ whole genome shotgun (WGS) entry which is preliminary data.</text>
</comment>
<dbReference type="EMBL" id="CAJOAY010021555">
    <property type="protein sequence ID" value="CAF4349449.1"/>
    <property type="molecule type" value="Genomic_DNA"/>
</dbReference>
<protein>
    <recommendedName>
        <fullName evidence="2">Amidase domain-containing protein</fullName>
    </recommendedName>
</protein>
<feature type="non-terminal residue" evidence="3">
    <location>
        <position position="94"/>
    </location>
</feature>
<feature type="domain" description="Amidase" evidence="2">
    <location>
        <begin position="2"/>
        <end position="93"/>
    </location>
</feature>
<dbReference type="PANTHER" id="PTHR46072">
    <property type="entry name" value="AMIDASE-RELATED-RELATED"/>
    <property type="match status" value="1"/>
</dbReference>
<gene>
    <name evidence="3" type="ORF">OKA104_LOCUS48723</name>
</gene>
<organism evidence="3 4">
    <name type="scientific">Adineta steineri</name>
    <dbReference type="NCBI Taxonomy" id="433720"/>
    <lineage>
        <taxon>Eukaryota</taxon>
        <taxon>Metazoa</taxon>
        <taxon>Spiralia</taxon>
        <taxon>Gnathifera</taxon>
        <taxon>Rotifera</taxon>
        <taxon>Eurotatoria</taxon>
        <taxon>Bdelloidea</taxon>
        <taxon>Adinetida</taxon>
        <taxon>Adinetidae</taxon>
        <taxon>Adineta</taxon>
    </lineage>
</organism>
<evidence type="ECO:0000313" key="3">
    <source>
        <dbReference type="EMBL" id="CAF4349449.1"/>
    </source>
</evidence>
<dbReference type="AlphaFoldDB" id="A0A820L8I1"/>
<dbReference type="InterPro" id="IPR036928">
    <property type="entry name" value="AS_sf"/>
</dbReference>
<dbReference type="InterPro" id="IPR023631">
    <property type="entry name" value="Amidase_dom"/>
</dbReference>
<evidence type="ECO:0000256" key="1">
    <source>
        <dbReference type="ARBA" id="ARBA00022801"/>
    </source>
</evidence>
<dbReference type="GO" id="GO:0016787">
    <property type="term" value="F:hydrolase activity"/>
    <property type="evidence" value="ECO:0007669"/>
    <property type="project" value="UniProtKB-KW"/>
</dbReference>
<name>A0A820L8I1_9BILA</name>
<evidence type="ECO:0000259" key="2">
    <source>
        <dbReference type="Pfam" id="PF01425"/>
    </source>
</evidence>
<feature type="non-terminal residue" evidence="3">
    <location>
        <position position="1"/>
    </location>
</feature>
<keyword evidence="1" id="KW-0378">Hydrolase</keyword>
<dbReference type="Gene3D" id="3.90.1300.10">
    <property type="entry name" value="Amidase signature (AS) domain"/>
    <property type="match status" value="1"/>
</dbReference>
<dbReference type="Pfam" id="PF01425">
    <property type="entry name" value="Amidase"/>
    <property type="match status" value="1"/>
</dbReference>